<organism evidence="1">
    <name type="scientific">Siphoviridae sp. ctuvC1</name>
    <dbReference type="NCBI Taxonomy" id="2826507"/>
    <lineage>
        <taxon>Viruses</taxon>
        <taxon>Duplodnaviria</taxon>
        <taxon>Heunggongvirae</taxon>
        <taxon>Uroviricota</taxon>
        <taxon>Caudoviricetes</taxon>
    </lineage>
</organism>
<evidence type="ECO:0000313" key="1">
    <source>
        <dbReference type="EMBL" id="DAD75486.1"/>
    </source>
</evidence>
<dbReference type="EMBL" id="BK014784">
    <property type="protein sequence ID" value="DAD75486.1"/>
    <property type="molecule type" value="Genomic_DNA"/>
</dbReference>
<name>A0A8S5LZV1_9CAUD</name>
<protein>
    <submittedName>
        <fullName evidence="1">Uncharacterized protein</fullName>
    </submittedName>
</protein>
<reference evidence="1" key="1">
    <citation type="journal article" date="2021" name="Proc. Natl. Acad. Sci. U.S.A.">
        <title>A Catalog of Tens of Thousands of Viruses from Human Metagenomes Reveals Hidden Associations with Chronic Diseases.</title>
        <authorList>
            <person name="Tisza M.J."/>
            <person name="Buck C.B."/>
        </authorList>
    </citation>
    <scope>NUCLEOTIDE SEQUENCE</scope>
    <source>
        <strain evidence="1">CtuvC1</strain>
    </source>
</reference>
<sequence length="186" mass="21763">MNASEIFGRINAHQIEGVMLHSQLAEYFGFLNLCGYQRQQECQAMSEFFEHQKTALYFVSRFNQLLPEAESKDPEIIPEAWRKYTRQQVDAGTKRKAVRDAFSRWHSWETETKKLYEQAYVELHELGEVAAACEVKRLVESVACELERVERQQITLECLDYDLSAICAEQDRLLERYSPHYGIVTD</sequence>
<proteinExistence type="predicted"/>
<accession>A0A8S5LZV1</accession>